<evidence type="ECO:0000313" key="2">
    <source>
        <dbReference type="EMBL" id="KKQ45540.1"/>
    </source>
</evidence>
<comment type="caution">
    <text evidence="2">The sequence shown here is derived from an EMBL/GenBank/DDBJ whole genome shotgun (WGS) entry which is preliminary data.</text>
</comment>
<sequence length="84" mass="9300">MKSLKTVVLGVIIIVSFIFVINELPKVFVSVKSSSQLAQVGSGTTYYVSRNGSNADGRSWTTAWNEMNRINWSSIQPGDIIYLD</sequence>
<evidence type="ECO:0000256" key="1">
    <source>
        <dbReference type="SAM" id="Phobius"/>
    </source>
</evidence>
<evidence type="ECO:0000313" key="3">
    <source>
        <dbReference type="Proteomes" id="UP000034430"/>
    </source>
</evidence>
<dbReference type="InterPro" id="IPR012334">
    <property type="entry name" value="Pectin_lyas_fold"/>
</dbReference>
<protein>
    <submittedName>
        <fullName evidence="2">Uncharacterized protein</fullName>
    </submittedName>
</protein>
<keyword evidence="1" id="KW-0472">Membrane</keyword>
<dbReference type="AlphaFoldDB" id="A0A0G0I3K8"/>
<dbReference type="EMBL" id="LBTU01000052">
    <property type="protein sequence ID" value="KKQ45540.1"/>
    <property type="molecule type" value="Genomic_DNA"/>
</dbReference>
<keyword evidence="1" id="KW-0812">Transmembrane</keyword>
<accession>A0A0G0I3K8</accession>
<gene>
    <name evidence="2" type="ORF">US65_C0052G0001</name>
</gene>
<feature type="non-terminal residue" evidence="2">
    <location>
        <position position="84"/>
    </location>
</feature>
<organism evidence="2 3">
    <name type="scientific">Candidatus Yanofskybacteria bacterium GW2011_GWC2_37_9</name>
    <dbReference type="NCBI Taxonomy" id="1619028"/>
    <lineage>
        <taxon>Bacteria</taxon>
        <taxon>Candidatus Yanofskyibacteriota</taxon>
    </lineage>
</organism>
<dbReference type="Gene3D" id="2.160.20.10">
    <property type="entry name" value="Single-stranded right-handed beta-helix, Pectin lyase-like"/>
    <property type="match status" value="1"/>
</dbReference>
<feature type="transmembrane region" description="Helical" evidence="1">
    <location>
        <begin position="6"/>
        <end position="24"/>
    </location>
</feature>
<keyword evidence="1" id="KW-1133">Transmembrane helix</keyword>
<dbReference type="Proteomes" id="UP000034430">
    <property type="component" value="Unassembled WGS sequence"/>
</dbReference>
<reference evidence="2 3" key="1">
    <citation type="journal article" date="2015" name="Nature">
        <title>rRNA introns, odd ribosomes, and small enigmatic genomes across a large radiation of phyla.</title>
        <authorList>
            <person name="Brown C.T."/>
            <person name="Hug L.A."/>
            <person name="Thomas B.C."/>
            <person name="Sharon I."/>
            <person name="Castelle C.J."/>
            <person name="Singh A."/>
            <person name="Wilkins M.J."/>
            <person name="Williams K.H."/>
            <person name="Banfield J.F."/>
        </authorList>
    </citation>
    <scope>NUCLEOTIDE SEQUENCE [LARGE SCALE GENOMIC DNA]</scope>
</reference>
<proteinExistence type="predicted"/>
<name>A0A0G0I3K8_9BACT</name>